<dbReference type="OrthoDB" id="7835227at2"/>
<gene>
    <name evidence="1" type="ORF">soil367_15395</name>
</gene>
<reference evidence="1 2" key="1">
    <citation type="submission" date="2018-07" db="EMBL/GenBank/DDBJ databases">
        <title>Marsedoiliclastica nanhaica gen. nov. sp. nov., a novel marine hydrocarbonoclastic bacterium isolated from an in-situ enriched hydrocarbon-degrading consortium in deep-sea sediment.</title>
        <authorList>
            <person name="Dong C."/>
            <person name="Ma T."/>
            <person name="Liu R."/>
            <person name="Shao Z."/>
        </authorList>
    </citation>
    <scope>NUCLEOTIDE SEQUENCE [LARGE SCALE GENOMIC DNA]</scope>
    <source>
        <strain evidence="2">soil36-7</strain>
    </source>
</reference>
<evidence type="ECO:0000313" key="2">
    <source>
        <dbReference type="Proteomes" id="UP000298049"/>
    </source>
</evidence>
<sequence>MAFVDVPDPIEIMLAGFTDAVDTNIPLKLADHHLFIDEKKHFAMADGPNSADHIQKALFQKSPGKVLISGR</sequence>
<dbReference type="KEGG" id="hmi:soil367_15395"/>
<keyword evidence="2" id="KW-1185">Reference proteome</keyword>
<organism evidence="1 2">
    <name type="scientific">Hydrocarboniclastica marina</name>
    <dbReference type="NCBI Taxonomy" id="2259620"/>
    <lineage>
        <taxon>Bacteria</taxon>
        <taxon>Pseudomonadati</taxon>
        <taxon>Pseudomonadota</taxon>
        <taxon>Gammaproteobacteria</taxon>
        <taxon>Alteromonadales</taxon>
        <taxon>Alteromonadaceae</taxon>
        <taxon>Hydrocarboniclastica</taxon>
    </lineage>
</organism>
<name>A0A4P7XLD6_9ALTE</name>
<dbReference type="Proteomes" id="UP000298049">
    <property type="component" value="Chromosome"/>
</dbReference>
<accession>A0A4P7XLD6</accession>
<proteinExistence type="predicted"/>
<dbReference type="EMBL" id="CP031093">
    <property type="protein sequence ID" value="QCF27202.1"/>
    <property type="molecule type" value="Genomic_DNA"/>
</dbReference>
<evidence type="ECO:0000313" key="1">
    <source>
        <dbReference type="EMBL" id="QCF27202.1"/>
    </source>
</evidence>
<dbReference type="AlphaFoldDB" id="A0A4P7XLD6"/>
<protein>
    <submittedName>
        <fullName evidence="1">Uncharacterized protein</fullName>
    </submittedName>
</protein>
<dbReference type="RefSeq" id="WP_136549912.1">
    <property type="nucleotide sequence ID" value="NZ_CP031093.1"/>
</dbReference>